<dbReference type="SUPFAM" id="SSF53335">
    <property type="entry name" value="S-adenosyl-L-methionine-dependent methyltransferases"/>
    <property type="match status" value="1"/>
</dbReference>
<dbReference type="Gene3D" id="3.40.50.150">
    <property type="entry name" value="Vaccinia Virus protein VP39"/>
    <property type="match status" value="1"/>
</dbReference>
<name>A0A1F5YR10_9BACT</name>
<proteinExistence type="predicted"/>
<dbReference type="AlphaFoldDB" id="A0A1F5YR10"/>
<dbReference type="InterPro" id="IPR029063">
    <property type="entry name" value="SAM-dependent_MTases_sf"/>
</dbReference>
<sequence length="204" mass="23793">MTRNKFSLFGIVYRSPIIYNLLTFLKKGPAHRKRFRIIRDYIDQGGSILDVCAGDGTMRRYLMENCKYLAVDASRGFIQALRKKGLDCFYADLHQGLPLAENSYDNVIMLISLYEFRDSSLNSLLDDCKRIAAKKVIILEEVLSGDTRYESLFARRVRKYLCATEYQVTSRLFTFEEFKECLKSHGFEIIRWENPYAVGIYKKV</sequence>
<dbReference type="Proteomes" id="UP000179129">
    <property type="component" value="Unassembled WGS sequence"/>
</dbReference>
<evidence type="ECO:0008006" key="3">
    <source>
        <dbReference type="Google" id="ProtNLM"/>
    </source>
</evidence>
<dbReference type="InterPro" id="IPR010743">
    <property type="entry name" value="Methionine_synth_MetW"/>
</dbReference>
<dbReference type="EMBL" id="MFIX01000180">
    <property type="protein sequence ID" value="OGG02630.1"/>
    <property type="molecule type" value="Genomic_DNA"/>
</dbReference>
<comment type="caution">
    <text evidence="1">The sequence shown here is derived from an EMBL/GenBank/DDBJ whole genome shotgun (WGS) entry which is preliminary data.</text>
</comment>
<protein>
    <recommendedName>
        <fullName evidence="3">Methyltransferase domain-containing protein</fullName>
    </recommendedName>
</protein>
<dbReference type="Pfam" id="PF07021">
    <property type="entry name" value="MetW"/>
    <property type="match status" value="1"/>
</dbReference>
<accession>A0A1F5YR10</accession>
<gene>
    <name evidence="1" type="ORF">A3F83_03330</name>
</gene>
<evidence type="ECO:0000313" key="1">
    <source>
        <dbReference type="EMBL" id="OGG02630.1"/>
    </source>
</evidence>
<reference evidence="1 2" key="1">
    <citation type="journal article" date="2016" name="Nat. Commun.">
        <title>Thousands of microbial genomes shed light on interconnected biogeochemical processes in an aquifer system.</title>
        <authorList>
            <person name="Anantharaman K."/>
            <person name="Brown C.T."/>
            <person name="Hug L.A."/>
            <person name="Sharon I."/>
            <person name="Castelle C.J."/>
            <person name="Probst A.J."/>
            <person name="Thomas B.C."/>
            <person name="Singh A."/>
            <person name="Wilkins M.J."/>
            <person name="Karaoz U."/>
            <person name="Brodie E.L."/>
            <person name="Williams K.H."/>
            <person name="Hubbard S.S."/>
            <person name="Banfield J.F."/>
        </authorList>
    </citation>
    <scope>NUCLEOTIDE SEQUENCE [LARGE SCALE GENOMIC DNA]</scope>
</reference>
<dbReference type="CDD" id="cd02440">
    <property type="entry name" value="AdoMet_MTases"/>
    <property type="match status" value="1"/>
</dbReference>
<evidence type="ECO:0000313" key="2">
    <source>
        <dbReference type="Proteomes" id="UP000179129"/>
    </source>
</evidence>
<organism evidence="1 2">
    <name type="scientific">Candidatus Glassbacteria bacterium RIFCSPLOWO2_12_FULL_58_11</name>
    <dbReference type="NCBI Taxonomy" id="1817867"/>
    <lineage>
        <taxon>Bacteria</taxon>
        <taxon>Candidatus Glassiibacteriota</taxon>
    </lineage>
</organism>